<name>A0A1W2ANK1_9SPHI</name>
<dbReference type="RefSeq" id="WP_084287296.1">
    <property type="nucleotide sequence ID" value="NZ_FWYB01000001.1"/>
</dbReference>
<dbReference type="EMBL" id="FWYB01000001">
    <property type="protein sequence ID" value="SMC61808.1"/>
    <property type="molecule type" value="Genomic_DNA"/>
</dbReference>
<sequence length="98" mass="11676">MADKIDKEKRKQILIDLRKKALEEFEKSLPMSRDNFRMLFDYLDNKLQEKKCDDDHEMTRTYLNVIGVENVEKILGWLRAKGGYCDCEVLANVEEQFE</sequence>
<evidence type="ECO:0000313" key="1">
    <source>
        <dbReference type="EMBL" id="SMC61808.1"/>
    </source>
</evidence>
<organism evidence="1 2">
    <name type="scientific">Pedobacter nyackensis</name>
    <dbReference type="NCBI Taxonomy" id="475255"/>
    <lineage>
        <taxon>Bacteria</taxon>
        <taxon>Pseudomonadati</taxon>
        <taxon>Bacteroidota</taxon>
        <taxon>Sphingobacteriia</taxon>
        <taxon>Sphingobacteriales</taxon>
        <taxon>Sphingobacteriaceae</taxon>
        <taxon>Pedobacter</taxon>
    </lineage>
</organism>
<dbReference type="InterPro" id="IPR024248">
    <property type="entry name" value="DUF2695"/>
</dbReference>
<dbReference type="Proteomes" id="UP000192678">
    <property type="component" value="Unassembled WGS sequence"/>
</dbReference>
<dbReference type="AlphaFoldDB" id="A0A1W2ANK1"/>
<accession>A0A1W2ANK1</accession>
<evidence type="ECO:0000313" key="2">
    <source>
        <dbReference type="Proteomes" id="UP000192678"/>
    </source>
</evidence>
<dbReference type="OrthoDB" id="95751at2"/>
<gene>
    <name evidence="1" type="ORF">SAMN04488101_101749</name>
</gene>
<proteinExistence type="predicted"/>
<dbReference type="Pfam" id="PF10905">
    <property type="entry name" value="DUF2695"/>
    <property type="match status" value="1"/>
</dbReference>
<evidence type="ECO:0008006" key="3">
    <source>
        <dbReference type="Google" id="ProtNLM"/>
    </source>
</evidence>
<keyword evidence="2" id="KW-1185">Reference proteome</keyword>
<protein>
    <recommendedName>
        <fullName evidence="3">DUF2695 domain-containing protein</fullName>
    </recommendedName>
</protein>
<reference evidence="1 2" key="1">
    <citation type="submission" date="2017-04" db="EMBL/GenBank/DDBJ databases">
        <authorList>
            <person name="Afonso C.L."/>
            <person name="Miller P.J."/>
            <person name="Scott M.A."/>
            <person name="Spackman E."/>
            <person name="Goraichik I."/>
            <person name="Dimitrov K.M."/>
            <person name="Suarez D.L."/>
            <person name="Swayne D.E."/>
        </authorList>
    </citation>
    <scope>NUCLEOTIDE SEQUENCE [LARGE SCALE GENOMIC DNA]</scope>
    <source>
        <strain evidence="1 2">DSM 19625</strain>
    </source>
</reference>